<dbReference type="GO" id="GO:0016780">
    <property type="term" value="F:phosphotransferase activity, for other substituted phosphate groups"/>
    <property type="evidence" value="ECO:0007669"/>
    <property type="project" value="InterPro"/>
</dbReference>
<dbReference type="GO" id="GO:0016020">
    <property type="term" value="C:membrane"/>
    <property type="evidence" value="ECO:0007669"/>
    <property type="project" value="InterPro"/>
</dbReference>
<gene>
    <name evidence="1" type="ORF">OBE_04940</name>
</gene>
<name>K1TF75_9ZZZZ</name>
<keyword evidence="1" id="KW-0808">Transferase</keyword>
<proteinExistence type="predicted"/>
<feature type="non-terminal residue" evidence="1">
    <location>
        <position position="1"/>
    </location>
</feature>
<dbReference type="Pfam" id="PF01066">
    <property type="entry name" value="CDP-OH_P_transf"/>
    <property type="match status" value="1"/>
</dbReference>
<dbReference type="GO" id="GO:0008654">
    <property type="term" value="P:phospholipid biosynthetic process"/>
    <property type="evidence" value="ECO:0007669"/>
    <property type="project" value="InterPro"/>
</dbReference>
<dbReference type="Gene3D" id="1.20.120.1760">
    <property type="match status" value="1"/>
</dbReference>
<organism evidence="1">
    <name type="scientific">human gut metagenome</name>
    <dbReference type="NCBI Taxonomy" id="408170"/>
    <lineage>
        <taxon>unclassified sequences</taxon>
        <taxon>metagenomes</taxon>
        <taxon>organismal metagenomes</taxon>
    </lineage>
</organism>
<comment type="caution">
    <text evidence="1">The sequence shown here is derived from an EMBL/GenBank/DDBJ whole genome shotgun (WGS) entry which is preliminary data.</text>
</comment>
<dbReference type="InterPro" id="IPR000462">
    <property type="entry name" value="CDP-OH_P_trans"/>
</dbReference>
<dbReference type="InterPro" id="IPR043130">
    <property type="entry name" value="CDP-OH_PTrfase_TM_dom"/>
</dbReference>
<sequence length="112" mass="12652">SWIRWPIKLLVVAAMLLFVEQHRMPAWALLLVVAREFAVTGLRLIAVDNGRVIAAAWSGKIKTASTMVAICLMLLWNIPWLNTVCWVVIVVTTVYSGVEYFVKNHDVFRKAA</sequence>
<protein>
    <submittedName>
        <fullName evidence="1">CDP-diacylglycerol--glycerol-3-phosphate 3-phosphatidyltransferase</fullName>
    </submittedName>
</protein>
<dbReference type="AlphaFoldDB" id="K1TF75"/>
<dbReference type="EMBL" id="AJWZ01003367">
    <property type="protein sequence ID" value="EKC68428.1"/>
    <property type="molecule type" value="Genomic_DNA"/>
</dbReference>
<accession>K1TF75</accession>
<evidence type="ECO:0000313" key="1">
    <source>
        <dbReference type="EMBL" id="EKC68428.1"/>
    </source>
</evidence>
<reference evidence="1" key="1">
    <citation type="journal article" date="2013" name="Environ. Microbiol.">
        <title>Microbiota from the distal guts of lean and obese adolescents exhibit partial functional redundancy besides clear differences in community structure.</title>
        <authorList>
            <person name="Ferrer M."/>
            <person name="Ruiz A."/>
            <person name="Lanza F."/>
            <person name="Haange S.B."/>
            <person name="Oberbach A."/>
            <person name="Till H."/>
            <person name="Bargiela R."/>
            <person name="Campoy C."/>
            <person name="Segura M.T."/>
            <person name="Richter M."/>
            <person name="von Bergen M."/>
            <person name="Seifert J."/>
            <person name="Suarez A."/>
        </authorList>
    </citation>
    <scope>NUCLEOTIDE SEQUENCE</scope>
</reference>